<keyword evidence="1" id="KW-1133">Transmembrane helix</keyword>
<dbReference type="Proteomes" id="UP000731465">
    <property type="component" value="Unassembled WGS sequence"/>
</dbReference>
<keyword evidence="3" id="KW-1185">Reference proteome</keyword>
<keyword evidence="1" id="KW-0472">Membrane</keyword>
<dbReference type="RefSeq" id="WP_219936953.1">
    <property type="nucleotide sequence ID" value="NZ_JAGFNY010000006.1"/>
</dbReference>
<evidence type="ECO:0000256" key="1">
    <source>
        <dbReference type="SAM" id="Phobius"/>
    </source>
</evidence>
<proteinExistence type="predicted"/>
<reference evidence="2 3" key="1">
    <citation type="submission" date="2021-03" db="EMBL/GenBank/DDBJ databases">
        <title>Succinivibrio sp. nov. isolated from feces of cow.</title>
        <authorList>
            <person name="Choi J.-Y."/>
        </authorList>
    </citation>
    <scope>NUCLEOTIDE SEQUENCE [LARGE SCALE GENOMIC DNA]</scope>
    <source>
        <strain evidence="2 3">AGMB01872</strain>
    </source>
</reference>
<evidence type="ECO:0000313" key="2">
    <source>
        <dbReference type="EMBL" id="MBW7569846.1"/>
    </source>
</evidence>
<dbReference type="EMBL" id="JAGFNY010000006">
    <property type="protein sequence ID" value="MBW7569846.1"/>
    <property type="molecule type" value="Genomic_DNA"/>
</dbReference>
<comment type="caution">
    <text evidence="2">The sequence shown here is derived from an EMBL/GenBank/DDBJ whole genome shotgun (WGS) entry which is preliminary data.</text>
</comment>
<accession>A0ABS7DEW2</accession>
<name>A0ABS7DEW2_9GAMM</name>
<organism evidence="2 3">
    <name type="scientific">Succinivibrio faecicola</name>
    <dbReference type="NCBI Taxonomy" id="2820300"/>
    <lineage>
        <taxon>Bacteria</taxon>
        <taxon>Pseudomonadati</taxon>
        <taxon>Pseudomonadota</taxon>
        <taxon>Gammaproteobacteria</taxon>
        <taxon>Aeromonadales</taxon>
        <taxon>Succinivibrionaceae</taxon>
        <taxon>Succinivibrio</taxon>
    </lineage>
</organism>
<feature type="transmembrane region" description="Helical" evidence="1">
    <location>
        <begin position="58"/>
        <end position="91"/>
    </location>
</feature>
<sequence>MTNKDGRCEVTYSENRIKHTAVKDKAKIQNNSTVLSKTGKRTVQKAIKEESKAKNRGIYVFLGLMLFFIMIFLDIFSEYVFLLFFIAIIYFSIRKRAKQQKE</sequence>
<protein>
    <submittedName>
        <fullName evidence="2">Uncharacterized protein</fullName>
    </submittedName>
</protein>
<gene>
    <name evidence="2" type="ORF">J5V48_02950</name>
</gene>
<evidence type="ECO:0000313" key="3">
    <source>
        <dbReference type="Proteomes" id="UP000731465"/>
    </source>
</evidence>
<keyword evidence="1" id="KW-0812">Transmembrane</keyword>